<feature type="region of interest" description="Disordered" evidence="6">
    <location>
        <begin position="107"/>
        <end position="135"/>
    </location>
</feature>
<dbReference type="GO" id="GO:0043565">
    <property type="term" value="F:sequence-specific DNA binding"/>
    <property type="evidence" value="ECO:0007669"/>
    <property type="project" value="TreeGrafter"/>
</dbReference>
<dbReference type="PANTHER" id="PTHR31072:SF91">
    <property type="entry name" value="TRANSCRIPTION FACTOR TCP6"/>
    <property type="match status" value="1"/>
</dbReference>
<feature type="compositionally biased region" description="Polar residues" evidence="6">
    <location>
        <begin position="123"/>
        <end position="135"/>
    </location>
</feature>
<reference evidence="8 9" key="1">
    <citation type="journal article" date="2020" name="bioRxiv">
        <title>Sequence and annotation of 42 cannabis genomes reveals extensive copy number variation in cannabinoid synthesis and pathogen resistance genes.</title>
        <authorList>
            <person name="Mckernan K.J."/>
            <person name="Helbert Y."/>
            <person name="Kane L.T."/>
            <person name="Ebling H."/>
            <person name="Zhang L."/>
            <person name="Liu B."/>
            <person name="Eaton Z."/>
            <person name="Mclaughlin S."/>
            <person name="Kingan S."/>
            <person name="Baybayan P."/>
            <person name="Concepcion G."/>
            <person name="Jordan M."/>
            <person name="Riva A."/>
            <person name="Barbazuk W."/>
            <person name="Harkins T."/>
        </authorList>
    </citation>
    <scope>NUCLEOTIDE SEQUENCE [LARGE SCALE GENOMIC DNA]</scope>
    <source>
        <strain evidence="9">cv. Jamaican Lion 4</strain>
        <tissue evidence="8">Leaf</tissue>
    </source>
</reference>
<dbReference type="PANTHER" id="PTHR31072">
    <property type="entry name" value="TRANSCRIPTION FACTOR TCP4-RELATED"/>
    <property type="match status" value="1"/>
</dbReference>
<dbReference type="EMBL" id="JAATIQ010000556">
    <property type="protein sequence ID" value="KAF4351438.1"/>
    <property type="molecule type" value="Genomic_DNA"/>
</dbReference>
<accession>A0A7J6DZ67</accession>
<feature type="domain" description="TCP" evidence="7">
    <location>
        <begin position="49"/>
        <end position="105"/>
    </location>
</feature>
<keyword evidence="5" id="KW-0539">Nucleus</keyword>
<protein>
    <recommendedName>
        <fullName evidence="7">TCP domain-containing protein</fullName>
    </recommendedName>
</protein>
<evidence type="ECO:0000256" key="3">
    <source>
        <dbReference type="ARBA" id="ARBA00023125"/>
    </source>
</evidence>
<dbReference type="PROSITE" id="PS51369">
    <property type="entry name" value="TCP"/>
    <property type="match status" value="1"/>
</dbReference>
<comment type="caution">
    <text evidence="8">The sequence shown here is derived from an EMBL/GenBank/DDBJ whole genome shotgun (WGS) entry which is preliminary data.</text>
</comment>
<evidence type="ECO:0000256" key="6">
    <source>
        <dbReference type="SAM" id="MobiDB-lite"/>
    </source>
</evidence>
<sequence>MRLGHAQQVSILAKPYKHASWPHQEESLLMTIFATPRGELLGDLLTFGEASRPLMLKEHLRHVMIRLPATCAARVFQLTRELGHKTEGQTIAWLLEHAGASVNVTGTEEKDGVSSAKDVPSDNIESSLVKNESSGFSRAQQAPNFEIDHLLSNFDFEMGILQPLLMAEAKDEETRENIT</sequence>
<evidence type="ECO:0000256" key="5">
    <source>
        <dbReference type="ARBA" id="ARBA00023242"/>
    </source>
</evidence>
<dbReference type="InterPro" id="IPR005333">
    <property type="entry name" value="Transcription_factor_TCP"/>
</dbReference>
<proteinExistence type="predicted"/>
<dbReference type="Pfam" id="PF03634">
    <property type="entry name" value="TCP"/>
    <property type="match status" value="1"/>
</dbReference>
<evidence type="ECO:0000259" key="7">
    <source>
        <dbReference type="PROSITE" id="PS51369"/>
    </source>
</evidence>
<dbReference type="GO" id="GO:0005634">
    <property type="term" value="C:nucleus"/>
    <property type="evidence" value="ECO:0007669"/>
    <property type="project" value="UniProtKB-SubCell"/>
</dbReference>
<dbReference type="AlphaFoldDB" id="A0A7J6DZ67"/>
<dbReference type="InterPro" id="IPR017887">
    <property type="entry name" value="TF_TCP_subgr"/>
</dbReference>
<evidence type="ECO:0000256" key="1">
    <source>
        <dbReference type="ARBA" id="ARBA00004123"/>
    </source>
</evidence>
<keyword evidence="2" id="KW-0805">Transcription regulation</keyword>
<name>A0A7J6DZ67_CANSA</name>
<gene>
    <name evidence="8" type="ORF">G4B88_024819</name>
</gene>
<evidence type="ECO:0000313" key="9">
    <source>
        <dbReference type="Proteomes" id="UP000583929"/>
    </source>
</evidence>
<organism evidence="8 9">
    <name type="scientific">Cannabis sativa</name>
    <name type="common">Hemp</name>
    <name type="synonym">Marijuana</name>
    <dbReference type="NCBI Taxonomy" id="3483"/>
    <lineage>
        <taxon>Eukaryota</taxon>
        <taxon>Viridiplantae</taxon>
        <taxon>Streptophyta</taxon>
        <taxon>Embryophyta</taxon>
        <taxon>Tracheophyta</taxon>
        <taxon>Spermatophyta</taxon>
        <taxon>Magnoliopsida</taxon>
        <taxon>eudicotyledons</taxon>
        <taxon>Gunneridae</taxon>
        <taxon>Pentapetalae</taxon>
        <taxon>rosids</taxon>
        <taxon>fabids</taxon>
        <taxon>Rosales</taxon>
        <taxon>Cannabaceae</taxon>
        <taxon>Cannabis</taxon>
    </lineage>
</organism>
<keyword evidence="9" id="KW-1185">Reference proteome</keyword>
<keyword evidence="4" id="KW-0804">Transcription</keyword>
<keyword evidence="3" id="KW-0238">DNA-binding</keyword>
<dbReference type="GO" id="GO:0003700">
    <property type="term" value="F:DNA-binding transcription factor activity"/>
    <property type="evidence" value="ECO:0007669"/>
    <property type="project" value="InterPro"/>
</dbReference>
<evidence type="ECO:0000313" key="8">
    <source>
        <dbReference type="EMBL" id="KAF4351438.1"/>
    </source>
</evidence>
<evidence type="ECO:0000256" key="4">
    <source>
        <dbReference type="ARBA" id="ARBA00023163"/>
    </source>
</evidence>
<evidence type="ECO:0000256" key="2">
    <source>
        <dbReference type="ARBA" id="ARBA00023015"/>
    </source>
</evidence>
<comment type="subcellular location">
    <subcellularLocation>
        <location evidence="1">Nucleus</location>
    </subcellularLocation>
</comment>
<dbReference type="Proteomes" id="UP000583929">
    <property type="component" value="Unassembled WGS sequence"/>
</dbReference>